<dbReference type="AlphaFoldDB" id="B9RZT7"/>
<dbReference type="InParanoid" id="B9RZT7"/>
<gene>
    <name evidence="1" type="ORF">RCOM_1001350</name>
</gene>
<organism evidence="1 2">
    <name type="scientific">Ricinus communis</name>
    <name type="common">Castor bean</name>
    <dbReference type="NCBI Taxonomy" id="3988"/>
    <lineage>
        <taxon>Eukaryota</taxon>
        <taxon>Viridiplantae</taxon>
        <taxon>Streptophyta</taxon>
        <taxon>Embryophyta</taxon>
        <taxon>Tracheophyta</taxon>
        <taxon>Spermatophyta</taxon>
        <taxon>Magnoliopsida</taxon>
        <taxon>eudicotyledons</taxon>
        <taxon>Gunneridae</taxon>
        <taxon>Pentapetalae</taxon>
        <taxon>rosids</taxon>
        <taxon>fabids</taxon>
        <taxon>Malpighiales</taxon>
        <taxon>Euphorbiaceae</taxon>
        <taxon>Acalyphoideae</taxon>
        <taxon>Acalypheae</taxon>
        <taxon>Ricinus</taxon>
    </lineage>
</organism>
<reference evidence="2" key="1">
    <citation type="journal article" date="2010" name="Nat. Biotechnol.">
        <title>Draft genome sequence of the oilseed species Ricinus communis.</title>
        <authorList>
            <person name="Chan A.P."/>
            <person name="Crabtree J."/>
            <person name="Zhao Q."/>
            <person name="Lorenzi H."/>
            <person name="Orvis J."/>
            <person name="Puiu D."/>
            <person name="Melake-Berhan A."/>
            <person name="Jones K.M."/>
            <person name="Redman J."/>
            <person name="Chen G."/>
            <person name="Cahoon E.B."/>
            <person name="Gedil M."/>
            <person name="Stanke M."/>
            <person name="Haas B.J."/>
            <person name="Wortman J.R."/>
            <person name="Fraser-Liggett C.M."/>
            <person name="Ravel J."/>
            <person name="Rabinowicz P.D."/>
        </authorList>
    </citation>
    <scope>NUCLEOTIDE SEQUENCE [LARGE SCALE GENOMIC DNA]</scope>
    <source>
        <strain evidence="2">cv. Hale</strain>
    </source>
</reference>
<evidence type="ECO:0000313" key="2">
    <source>
        <dbReference type="Proteomes" id="UP000008311"/>
    </source>
</evidence>
<name>B9RZT7_RICCO</name>
<accession>B9RZT7</accession>
<proteinExistence type="predicted"/>
<dbReference type="Proteomes" id="UP000008311">
    <property type="component" value="Unassembled WGS sequence"/>
</dbReference>
<dbReference type="EMBL" id="EQ973835">
    <property type="protein sequence ID" value="EEF43120.1"/>
    <property type="molecule type" value="Genomic_DNA"/>
</dbReference>
<evidence type="ECO:0000313" key="1">
    <source>
        <dbReference type="EMBL" id="EEF43120.1"/>
    </source>
</evidence>
<protein>
    <submittedName>
        <fullName evidence="1">Uncharacterized protein</fullName>
    </submittedName>
</protein>
<sequence length="72" mass="8050">MFRKSWWNGLKSPLEDATCVHLLVFQEQFPAFILEDRDALKEEGIVTSSIAGTDISRGKRAAVLVKSRELSG</sequence>
<keyword evidence="2" id="KW-1185">Reference proteome</keyword>